<evidence type="ECO:0000256" key="1">
    <source>
        <dbReference type="ARBA" id="ARBA00022723"/>
    </source>
</evidence>
<dbReference type="PRINTS" id="PR00092">
    <property type="entry name" value="TYROSINASE"/>
</dbReference>
<dbReference type="PANTHER" id="PTHR11474:SF126">
    <property type="entry name" value="TYROSINASE-LIKE PROTEIN TYR-1-RELATED"/>
    <property type="match status" value="1"/>
</dbReference>
<dbReference type="Gene3D" id="1.10.1280.10">
    <property type="entry name" value="Di-copper center containing domain from catechol oxidase"/>
    <property type="match status" value="1"/>
</dbReference>
<comment type="caution">
    <text evidence="4">The sequence shown here is derived from an EMBL/GenBank/DDBJ whole genome shotgun (WGS) entry which is preliminary data.</text>
</comment>
<proteinExistence type="predicted"/>
<sequence>MTLPYKIHFTGHFLPWHRWFVQAYETALKDKCGYTGASPYWNWTQEPDPASGLGGWGDLARDFAVPDGGFSNLHLSYPAPHTLRRNFTLQPFLGLDKPAGMAPFFPDPAKQANSSFTAPEVEKMVGGFVGDFVGFQQYFEQYEGAHSSIHTIMGGDLGGTCPINAPQNCTPGPTWSVNEPLFFLHHAMVDKVWDDWQHRNVANFWQFHGGTVEEIANFTSYTQYPNGAPPFLNFFSKIPADGMFPEVSIADVMDTTGGYLCYVYE</sequence>
<dbReference type="OrthoDB" id="6132182at2759"/>
<dbReference type="EMBL" id="SFCI01000222">
    <property type="protein sequence ID" value="TFY81343.1"/>
    <property type="molecule type" value="Genomic_DNA"/>
</dbReference>
<reference evidence="4 5" key="1">
    <citation type="submission" date="2019-02" db="EMBL/GenBank/DDBJ databases">
        <title>Genome sequencing of the rare red list fungi Hericium alpestre (H. flagellum).</title>
        <authorList>
            <person name="Buettner E."/>
            <person name="Kellner H."/>
        </authorList>
    </citation>
    <scope>NUCLEOTIDE SEQUENCE [LARGE SCALE GENOMIC DNA]</scope>
    <source>
        <strain evidence="4 5">DSM 108284</strain>
    </source>
</reference>
<evidence type="ECO:0000313" key="4">
    <source>
        <dbReference type="EMBL" id="TFY81343.1"/>
    </source>
</evidence>
<evidence type="ECO:0000313" key="5">
    <source>
        <dbReference type="Proteomes" id="UP000298061"/>
    </source>
</evidence>
<protein>
    <recommendedName>
        <fullName evidence="3">Tyrosinase copper-binding domain-containing protein</fullName>
    </recommendedName>
</protein>
<dbReference type="STRING" id="135208.A0A4Z0A4T9"/>
<dbReference type="InterPro" id="IPR002227">
    <property type="entry name" value="Tyrosinase_Cu-bd"/>
</dbReference>
<evidence type="ECO:0000256" key="2">
    <source>
        <dbReference type="ARBA" id="ARBA00023008"/>
    </source>
</evidence>
<dbReference type="GO" id="GO:0046872">
    <property type="term" value="F:metal ion binding"/>
    <property type="evidence" value="ECO:0007669"/>
    <property type="project" value="UniProtKB-KW"/>
</dbReference>
<dbReference type="AlphaFoldDB" id="A0A4Z0A4T9"/>
<evidence type="ECO:0000259" key="3">
    <source>
        <dbReference type="PROSITE" id="PS00497"/>
    </source>
</evidence>
<gene>
    <name evidence="4" type="ORF">EWM64_g2668</name>
</gene>
<dbReference type="SUPFAM" id="SSF48056">
    <property type="entry name" value="Di-copper centre-containing domain"/>
    <property type="match status" value="1"/>
</dbReference>
<name>A0A4Z0A4T9_9AGAM</name>
<dbReference type="PANTHER" id="PTHR11474">
    <property type="entry name" value="TYROSINASE FAMILY MEMBER"/>
    <property type="match status" value="1"/>
</dbReference>
<accession>A0A4Z0A4T9</accession>
<keyword evidence="1" id="KW-0479">Metal-binding</keyword>
<keyword evidence="5" id="KW-1185">Reference proteome</keyword>
<keyword evidence="2" id="KW-0186">Copper</keyword>
<dbReference type="Proteomes" id="UP000298061">
    <property type="component" value="Unassembled WGS sequence"/>
</dbReference>
<dbReference type="GO" id="GO:0016491">
    <property type="term" value="F:oxidoreductase activity"/>
    <property type="evidence" value="ECO:0007669"/>
    <property type="project" value="InterPro"/>
</dbReference>
<dbReference type="PROSITE" id="PS00497">
    <property type="entry name" value="TYROSINASE_1"/>
    <property type="match status" value="1"/>
</dbReference>
<dbReference type="InterPro" id="IPR008922">
    <property type="entry name" value="Di-copper_centre_dom_sf"/>
</dbReference>
<feature type="domain" description="Tyrosinase copper-binding" evidence="3">
    <location>
        <begin position="8"/>
        <end position="25"/>
    </location>
</feature>
<organism evidence="4 5">
    <name type="scientific">Hericium alpestre</name>
    <dbReference type="NCBI Taxonomy" id="135208"/>
    <lineage>
        <taxon>Eukaryota</taxon>
        <taxon>Fungi</taxon>
        <taxon>Dikarya</taxon>
        <taxon>Basidiomycota</taxon>
        <taxon>Agaricomycotina</taxon>
        <taxon>Agaricomycetes</taxon>
        <taxon>Russulales</taxon>
        <taxon>Hericiaceae</taxon>
        <taxon>Hericium</taxon>
    </lineage>
</organism>
<dbReference type="InterPro" id="IPR050316">
    <property type="entry name" value="Tyrosinase/Hemocyanin"/>
</dbReference>
<dbReference type="Pfam" id="PF00264">
    <property type="entry name" value="Tyrosinase"/>
    <property type="match status" value="1"/>
</dbReference>